<dbReference type="RefSeq" id="WP_184785148.1">
    <property type="nucleotide sequence ID" value="NZ_BONT01000062.1"/>
</dbReference>
<reference evidence="1 2" key="1">
    <citation type="submission" date="2020-08" db="EMBL/GenBank/DDBJ databases">
        <title>Genomic Encyclopedia of Type Strains, Phase IV (KMG-IV): sequencing the most valuable type-strain genomes for metagenomic binning, comparative biology and taxonomic classification.</title>
        <authorList>
            <person name="Goeker M."/>
        </authorList>
    </citation>
    <scope>NUCLEOTIDE SEQUENCE [LARGE SCALE GENOMIC DNA]</scope>
    <source>
        <strain evidence="1 2">YIM 65646</strain>
    </source>
</reference>
<gene>
    <name evidence="1" type="ORF">HNR73_000061</name>
</gene>
<name>A0A841FHS7_9ACTN</name>
<dbReference type="Proteomes" id="UP000548476">
    <property type="component" value="Unassembled WGS sequence"/>
</dbReference>
<protein>
    <submittedName>
        <fullName evidence="1">Tetratricopeptide (TPR) repeat protein</fullName>
    </submittedName>
</protein>
<comment type="caution">
    <text evidence="1">The sequence shown here is derived from an EMBL/GenBank/DDBJ whole genome shotgun (WGS) entry which is preliminary data.</text>
</comment>
<dbReference type="SUPFAM" id="SSF48452">
    <property type="entry name" value="TPR-like"/>
    <property type="match status" value="2"/>
</dbReference>
<proteinExistence type="predicted"/>
<accession>A0A841FHS7</accession>
<keyword evidence="2" id="KW-1185">Reference proteome</keyword>
<dbReference type="InterPro" id="IPR011990">
    <property type="entry name" value="TPR-like_helical_dom_sf"/>
</dbReference>
<evidence type="ECO:0000313" key="2">
    <source>
        <dbReference type="Proteomes" id="UP000548476"/>
    </source>
</evidence>
<organism evidence="1 2">
    <name type="scientific">Phytomonospora endophytica</name>
    <dbReference type="NCBI Taxonomy" id="714109"/>
    <lineage>
        <taxon>Bacteria</taxon>
        <taxon>Bacillati</taxon>
        <taxon>Actinomycetota</taxon>
        <taxon>Actinomycetes</taxon>
        <taxon>Micromonosporales</taxon>
        <taxon>Micromonosporaceae</taxon>
        <taxon>Phytomonospora</taxon>
    </lineage>
</organism>
<dbReference type="Gene3D" id="1.25.40.10">
    <property type="entry name" value="Tetratricopeptide repeat domain"/>
    <property type="match status" value="2"/>
</dbReference>
<evidence type="ECO:0000313" key="1">
    <source>
        <dbReference type="EMBL" id="MBB6032219.1"/>
    </source>
</evidence>
<dbReference type="Pfam" id="PF13424">
    <property type="entry name" value="TPR_12"/>
    <property type="match status" value="1"/>
</dbReference>
<dbReference type="SMART" id="SM00028">
    <property type="entry name" value="TPR"/>
    <property type="match status" value="5"/>
</dbReference>
<dbReference type="AlphaFoldDB" id="A0A841FHS7"/>
<dbReference type="InterPro" id="IPR019734">
    <property type="entry name" value="TPR_rpt"/>
</dbReference>
<dbReference type="EMBL" id="JACHGT010000001">
    <property type="protein sequence ID" value="MBB6032219.1"/>
    <property type="molecule type" value="Genomic_DNA"/>
</dbReference>
<sequence>MADADEISNALFAEGIQAFGRGDLHAARDAFDRAALTASADPALANRRAHSLTNCANAATNLGDHVGALAMLGTALDLCDESPDGSLAGLRPLILTARAPALMAIGDYDGAGTALEHALVILDADPPPVGEEDRVTLLISALMSLTMLASNREDWPRANELGTRCLTVVTAHRPELAGVPLMNLADIALHTGRPELALDFGVQALAAFEHNGDAGGAAEMRRALGQMHLRAERFDEAEPLLITAQEFFEAAGLPHQAAAGLDMLGLLAAARGETDTATARFAASAALFDRVGQPVEAAEARGRQGMVAYLAGNRAEGEALLTATAAVQAGHGLPVRAAQLHIAMATLFEQSEDPALLARAADLAVPAALAIDAVAHTLTSGRQRDQWRRNVAEPAVAVAFRVAARSGNGPLVAQLVEARCAGSTLEHRTEPASPPQGMEGLMYPAQAPVSIGTALADAAAGPGLTVGLPPRLALTPDGGIALDVHLDRAVERYGVPVRAEGTIPSW</sequence>